<dbReference type="Gene3D" id="3.30.450.20">
    <property type="entry name" value="PAS domain"/>
    <property type="match status" value="4"/>
</dbReference>
<dbReference type="GO" id="GO:0006355">
    <property type="term" value="P:regulation of DNA-templated transcription"/>
    <property type="evidence" value="ECO:0007669"/>
    <property type="project" value="InterPro"/>
</dbReference>
<dbReference type="SMART" id="SM00283">
    <property type="entry name" value="MA"/>
    <property type="match status" value="1"/>
</dbReference>
<dbReference type="PRINTS" id="PR00260">
    <property type="entry name" value="CHEMTRNSDUCR"/>
</dbReference>
<gene>
    <name evidence="5" type="ORF">C8E02_2281</name>
</gene>
<dbReference type="PANTHER" id="PTHR44757">
    <property type="entry name" value="DIGUANYLATE CYCLASE DGCP"/>
    <property type="match status" value="1"/>
</dbReference>
<dbReference type="GO" id="GO:0006935">
    <property type="term" value="P:chemotaxis"/>
    <property type="evidence" value="ECO:0007669"/>
    <property type="project" value="InterPro"/>
</dbReference>
<dbReference type="RefSeq" id="WP_120810828.1">
    <property type="nucleotide sequence ID" value="NZ_RBID01000015.1"/>
</dbReference>
<dbReference type="AlphaFoldDB" id="A0A495BAF9"/>
<feature type="domain" description="PAS" evidence="3">
    <location>
        <begin position="378"/>
        <end position="431"/>
    </location>
</feature>
<dbReference type="PROSITE" id="PS50111">
    <property type="entry name" value="CHEMOTAXIS_TRANSDUC_2"/>
    <property type="match status" value="1"/>
</dbReference>
<dbReference type="NCBIfam" id="TIGR00229">
    <property type="entry name" value="sensory_box"/>
    <property type="match status" value="4"/>
</dbReference>
<dbReference type="SUPFAM" id="SSF55785">
    <property type="entry name" value="PYP-like sensor domain (PAS domain)"/>
    <property type="match status" value="4"/>
</dbReference>
<dbReference type="CDD" id="cd00130">
    <property type="entry name" value="PAS"/>
    <property type="match status" value="4"/>
</dbReference>
<evidence type="ECO:0000313" key="5">
    <source>
        <dbReference type="EMBL" id="RKQ57968.1"/>
    </source>
</evidence>
<organism evidence="5 6">
    <name type="scientific">Vogesella indigofera</name>
    <name type="common">Pseudomonas indigofera</name>
    <dbReference type="NCBI Taxonomy" id="45465"/>
    <lineage>
        <taxon>Bacteria</taxon>
        <taxon>Pseudomonadati</taxon>
        <taxon>Pseudomonadota</taxon>
        <taxon>Betaproteobacteria</taxon>
        <taxon>Neisseriales</taxon>
        <taxon>Chromobacteriaceae</taxon>
        <taxon>Vogesella</taxon>
    </lineage>
</organism>
<dbReference type="InterPro" id="IPR004090">
    <property type="entry name" value="Chemotax_Me-accpt_rcpt"/>
</dbReference>
<name>A0A495BAF9_VOGIN</name>
<keyword evidence="1" id="KW-0807">Transducer</keyword>
<accession>A0A495BAF9</accession>
<reference evidence="5 6" key="1">
    <citation type="submission" date="2018-10" db="EMBL/GenBank/DDBJ databases">
        <title>Genomic Encyclopedia of Type Strains, Phase IV (KMG-IV): sequencing the most valuable type-strain genomes for metagenomic binning, comparative biology and taxonomic classification.</title>
        <authorList>
            <person name="Goeker M."/>
        </authorList>
    </citation>
    <scope>NUCLEOTIDE SEQUENCE [LARGE SCALE GENOMIC DNA]</scope>
    <source>
        <strain evidence="5 6">DSM 3303</strain>
    </source>
</reference>
<feature type="domain" description="PAC" evidence="4">
    <location>
        <begin position="334"/>
        <end position="384"/>
    </location>
</feature>
<feature type="domain" description="PAS" evidence="3">
    <location>
        <begin position="257"/>
        <end position="310"/>
    </location>
</feature>
<dbReference type="Gene3D" id="6.10.250.3200">
    <property type="match status" value="1"/>
</dbReference>
<evidence type="ECO:0000256" key="1">
    <source>
        <dbReference type="PROSITE-ProRule" id="PRU00284"/>
    </source>
</evidence>
<dbReference type="GO" id="GO:0016020">
    <property type="term" value="C:membrane"/>
    <property type="evidence" value="ECO:0007669"/>
    <property type="project" value="InterPro"/>
</dbReference>
<evidence type="ECO:0000259" key="3">
    <source>
        <dbReference type="PROSITE" id="PS50112"/>
    </source>
</evidence>
<evidence type="ECO:0000259" key="2">
    <source>
        <dbReference type="PROSITE" id="PS50111"/>
    </source>
</evidence>
<dbReference type="GO" id="GO:0007165">
    <property type="term" value="P:signal transduction"/>
    <property type="evidence" value="ECO:0007669"/>
    <property type="project" value="UniProtKB-KW"/>
</dbReference>
<dbReference type="InterPro" id="IPR001610">
    <property type="entry name" value="PAC"/>
</dbReference>
<dbReference type="InterPro" id="IPR004089">
    <property type="entry name" value="MCPsignal_dom"/>
</dbReference>
<feature type="domain" description="PAS" evidence="3">
    <location>
        <begin position="136"/>
        <end position="190"/>
    </location>
</feature>
<sequence length="596" mass="66181">MGSRQSIARLLRLNLGDTTRQILDQAVDAVVSIDDNNNITYFNPAAERLWGYSALEVLGQNVKLLVPQLIRHDHDRLVNANRETGVDKIVGSSREVLIERKDGGKVWGSLSLSKVQQGKSITYTAFVRDITTEHTARESIRQTLEQALDAVVSIDEHNLITFFNAAAERLWGYARSEVLGQNIKMLVPKDIQGSHDGYVNANRHTGQDKIVGTSRDVPVFRKDGTQLWGNLSLSKVEIEGRITYTAFVKDITKERQVREALNQTLEQALDAVVSIDPDNNVTFFNAAAERLWGYERREVLGHNVKMLVPQMIQSQHDELVNANRRTGVDKIVGTSREVCIERKDGSKVWGSLSLSRVRCGDRISYTAFVKDVTREREAREMMNQTLEQALDAVVAIDENNLVTFFNAAAERLWGYERREVIGHNVKMLVPQAIQSNHDHLVNANRSSGQDKIVGTSREVSIERKDGSKVWGMLSLSKIRLEGRIAYTAFVKNVQGEHESRDTTDGAMNAVLASSNQIGQIVSVIDEIAAQTNLLSLNAAIEAARAGEAGRGFAVVADEVRKLASRSSSSAKEINGLVDETKQRISELANSLQRLSG</sequence>
<dbReference type="InterPro" id="IPR013767">
    <property type="entry name" value="PAS_fold"/>
</dbReference>
<dbReference type="Pfam" id="PF13426">
    <property type="entry name" value="PAS_9"/>
    <property type="match status" value="1"/>
</dbReference>
<feature type="domain" description="PAC" evidence="4">
    <location>
        <begin position="92"/>
        <end position="142"/>
    </location>
</feature>
<dbReference type="GO" id="GO:0004888">
    <property type="term" value="F:transmembrane signaling receptor activity"/>
    <property type="evidence" value="ECO:0007669"/>
    <property type="project" value="InterPro"/>
</dbReference>
<dbReference type="InterPro" id="IPR000700">
    <property type="entry name" value="PAS-assoc_C"/>
</dbReference>
<dbReference type="InterPro" id="IPR035965">
    <property type="entry name" value="PAS-like_dom_sf"/>
</dbReference>
<dbReference type="InterPro" id="IPR000014">
    <property type="entry name" value="PAS"/>
</dbReference>
<dbReference type="SUPFAM" id="SSF58104">
    <property type="entry name" value="Methyl-accepting chemotaxis protein (MCP) signaling domain"/>
    <property type="match status" value="1"/>
</dbReference>
<dbReference type="PROSITE" id="PS50113">
    <property type="entry name" value="PAC"/>
    <property type="match status" value="3"/>
</dbReference>
<dbReference type="InterPro" id="IPR052155">
    <property type="entry name" value="Biofilm_reg_signaling"/>
</dbReference>
<dbReference type="PROSITE" id="PS50112">
    <property type="entry name" value="PAS"/>
    <property type="match status" value="4"/>
</dbReference>
<dbReference type="SMART" id="SM00091">
    <property type="entry name" value="PAS"/>
    <property type="match status" value="4"/>
</dbReference>
<dbReference type="EMBL" id="RBID01000015">
    <property type="protein sequence ID" value="RKQ57968.1"/>
    <property type="molecule type" value="Genomic_DNA"/>
</dbReference>
<comment type="caution">
    <text evidence="5">The sequence shown here is derived from an EMBL/GenBank/DDBJ whole genome shotgun (WGS) entry which is preliminary data.</text>
</comment>
<dbReference type="Pfam" id="PF00989">
    <property type="entry name" value="PAS"/>
    <property type="match status" value="3"/>
</dbReference>
<dbReference type="Proteomes" id="UP000279384">
    <property type="component" value="Unassembled WGS sequence"/>
</dbReference>
<dbReference type="PANTHER" id="PTHR44757:SF2">
    <property type="entry name" value="BIOFILM ARCHITECTURE MAINTENANCE PROTEIN MBAA"/>
    <property type="match status" value="1"/>
</dbReference>
<evidence type="ECO:0000259" key="4">
    <source>
        <dbReference type="PROSITE" id="PS50113"/>
    </source>
</evidence>
<dbReference type="SMART" id="SM00086">
    <property type="entry name" value="PAC"/>
    <property type="match status" value="4"/>
</dbReference>
<proteinExistence type="predicted"/>
<feature type="domain" description="Methyl-accepting transducer" evidence="2">
    <location>
        <begin position="481"/>
        <end position="596"/>
    </location>
</feature>
<protein>
    <submittedName>
        <fullName evidence="5">Methyl-accepting chemotaxis sensory transducer with Pas/Pac sensor</fullName>
    </submittedName>
</protein>
<feature type="domain" description="PAC" evidence="4">
    <location>
        <begin position="213"/>
        <end position="263"/>
    </location>
</feature>
<dbReference type="Pfam" id="PF00015">
    <property type="entry name" value="MCPsignal"/>
    <property type="match status" value="1"/>
</dbReference>
<evidence type="ECO:0000313" key="6">
    <source>
        <dbReference type="Proteomes" id="UP000279384"/>
    </source>
</evidence>
<feature type="domain" description="PAS" evidence="3">
    <location>
        <begin position="20"/>
        <end position="68"/>
    </location>
</feature>